<reference evidence="4 5" key="1">
    <citation type="journal article" date="2015" name="Sci. Rep.">
        <title>The power of single molecule real-time sequencing technology in the de novo assembly of a eukaryotic genome.</title>
        <authorList>
            <person name="Sakai H."/>
            <person name="Naito K."/>
            <person name="Ogiso-Tanaka E."/>
            <person name="Takahashi Y."/>
            <person name="Iseki K."/>
            <person name="Muto C."/>
            <person name="Satou K."/>
            <person name="Teruya K."/>
            <person name="Shiroma A."/>
            <person name="Shimoji M."/>
            <person name="Hirano T."/>
            <person name="Itoh T."/>
            <person name="Kaga A."/>
            <person name="Tomooka N."/>
        </authorList>
    </citation>
    <scope>NUCLEOTIDE SEQUENCE [LARGE SCALE GENOMIC DNA]</scope>
    <source>
        <strain evidence="5">cv. Shumari</strain>
    </source>
</reference>
<sequence length="459" mass="51751">MSNIPVVLVVPYPAQGHVNPLMILSQKLVENGCRVVFLNTEFDHRRVVSSFGEQQQHSTNHDEESAVKLVSVPDGLGADDDRNDLSKLCDGLQNSMPKALEKLIEHMHLKGDNRISFIVADLCMAWALDVGRKFGIKGAIVWPASAAIFALLWSLPSLIHGGTIDSDGVILTTKETIQISPSMAEMNRGDLFWFNMGDKIDGKIIFQYLIHCCQSLNLAEWWLCNTTHELEPGALSFVPKLLPIGPLLRSYDSKFGITKAIGQFWEEDLSCMSWLDEQHHGTVLYVAFGSFTHFDQNQFSELALGLDLTNRPFLWVIREDNKMKYPHEFKGHKGKIVSWAPQQKVLSHPAIACFVTHCGWNSTIEGLSNGVPFLCWPYFADQIQNRRYICDELKVGLGFDEDQNGLVSCKEVKLKVDQILSDENTKSRSLELKEKVMNNIVKGGASLDNFNRFVKWLKQ</sequence>
<evidence type="ECO:0000259" key="3">
    <source>
        <dbReference type="Pfam" id="PF26168"/>
    </source>
</evidence>
<dbReference type="SUPFAM" id="SSF53756">
    <property type="entry name" value="UDP-Glycosyltransferase/glycogen phosphorylase"/>
    <property type="match status" value="1"/>
</dbReference>
<proteinExistence type="inferred from homology"/>
<dbReference type="AlphaFoldDB" id="A0A0S3T8S8"/>
<feature type="domain" description="Glycosyltransferase N-terminal" evidence="3">
    <location>
        <begin position="6"/>
        <end position="128"/>
    </location>
</feature>
<evidence type="ECO:0000313" key="4">
    <source>
        <dbReference type="EMBL" id="BAU01348.1"/>
    </source>
</evidence>
<dbReference type="Pfam" id="PF26168">
    <property type="entry name" value="Glyco_transf_N"/>
    <property type="match status" value="1"/>
</dbReference>
<dbReference type="GO" id="GO:0080043">
    <property type="term" value="F:quercetin 3-O-glucosyltransferase activity"/>
    <property type="evidence" value="ECO:0007669"/>
    <property type="project" value="TreeGrafter"/>
</dbReference>
<dbReference type="PANTHER" id="PTHR11926">
    <property type="entry name" value="GLUCOSYL/GLUCURONOSYL TRANSFERASES"/>
    <property type="match status" value="1"/>
</dbReference>
<evidence type="ECO:0000256" key="1">
    <source>
        <dbReference type="ARBA" id="ARBA00009995"/>
    </source>
</evidence>
<dbReference type="GO" id="GO:0080044">
    <property type="term" value="F:quercetin 7-O-glucosyltransferase activity"/>
    <property type="evidence" value="ECO:0007669"/>
    <property type="project" value="TreeGrafter"/>
</dbReference>
<dbReference type="FunFam" id="3.40.50.2000:FF:000133">
    <property type="entry name" value="UDP-glycosyltransferase 83A1"/>
    <property type="match status" value="1"/>
</dbReference>
<comment type="similarity">
    <text evidence="1">Belongs to the UDP-glycosyltransferase family.</text>
</comment>
<name>A0A0S3T8S8_PHAAN</name>
<evidence type="ECO:0000256" key="2">
    <source>
        <dbReference type="ARBA" id="ARBA00022679"/>
    </source>
</evidence>
<dbReference type="InterPro" id="IPR058980">
    <property type="entry name" value="Glyco_transf_N"/>
</dbReference>
<dbReference type="InterPro" id="IPR018247">
    <property type="entry name" value="EF_Hand_1_Ca_BS"/>
</dbReference>
<dbReference type="Gene3D" id="3.40.50.2000">
    <property type="entry name" value="Glycogen Phosphorylase B"/>
    <property type="match status" value="2"/>
</dbReference>
<dbReference type="OrthoDB" id="5835829at2759"/>
<dbReference type="PROSITE" id="PS00018">
    <property type="entry name" value="EF_HAND_1"/>
    <property type="match status" value="1"/>
</dbReference>
<dbReference type="Pfam" id="PF00201">
    <property type="entry name" value="UDPGT"/>
    <property type="match status" value="1"/>
</dbReference>
<accession>A0A0S3T8S8</accession>
<dbReference type="CDD" id="cd03784">
    <property type="entry name" value="GT1_Gtf-like"/>
    <property type="match status" value="1"/>
</dbReference>
<dbReference type="FunFam" id="3.40.50.2000:FF:000061">
    <property type="entry name" value="UDP-glycosyltransferase 83A1"/>
    <property type="match status" value="1"/>
</dbReference>
<evidence type="ECO:0000313" key="5">
    <source>
        <dbReference type="Proteomes" id="UP000291084"/>
    </source>
</evidence>
<gene>
    <name evidence="4" type="primary">Vigan.11G056000</name>
    <name evidence="4" type="ORF">VIGAN_11056000</name>
</gene>
<protein>
    <recommendedName>
        <fullName evidence="3">Glycosyltransferase N-terminal domain-containing protein</fullName>
    </recommendedName>
</protein>
<dbReference type="PANTHER" id="PTHR11926:SF1530">
    <property type="entry name" value="EF-HAND DOMAIN-CONTAINING PROTEIN"/>
    <property type="match status" value="1"/>
</dbReference>
<keyword evidence="2" id="KW-0808">Transferase</keyword>
<dbReference type="InterPro" id="IPR002213">
    <property type="entry name" value="UDP_glucos_trans"/>
</dbReference>
<dbReference type="EMBL" id="AP015044">
    <property type="protein sequence ID" value="BAU01348.1"/>
    <property type="molecule type" value="Genomic_DNA"/>
</dbReference>
<organism evidence="4 5">
    <name type="scientific">Vigna angularis var. angularis</name>
    <dbReference type="NCBI Taxonomy" id="157739"/>
    <lineage>
        <taxon>Eukaryota</taxon>
        <taxon>Viridiplantae</taxon>
        <taxon>Streptophyta</taxon>
        <taxon>Embryophyta</taxon>
        <taxon>Tracheophyta</taxon>
        <taxon>Spermatophyta</taxon>
        <taxon>Magnoliopsida</taxon>
        <taxon>eudicotyledons</taxon>
        <taxon>Gunneridae</taxon>
        <taxon>Pentapetalae</taxon>
        <taxon>rosids</taxon>
        <taxon>fabids</taxon>
        <taxon>Fabales</taxon>
        <taxon>Fabaceae</taxon>
        <taxon>Papilionoideae</taxon>
        <taxon>50 kb inversion clade</taxon>
        <taxon>NPAAA clade</taxon>
        <taxon>indigoferoid/millettioid clade</taxon>
        <taxon>Phaseoleae</taxon>
        <taxon>Vigna</taxon>
    </lineage>
</organism>
<keyword evidence="5" id="KW-1185">Reference proteome</keyword>
<dbReference type="Proteomes" id="UP000291084">
    <property type="component" value="Chromosome 11"/>
</dbReference>